<evidence type="ECO:0000256" key="3">
    <source>
        <dbReference type="ARBA" id="ARBA00022475"/>
    </source>
</evidence>
<comment type="caution">
    <text evidence="8">The sequence shown here is derived from an EMBL/GenBank/DDBJ whole genome shotgun (WGS) entry which is preliminary data.</text>
</comment>
<feature type="transmembrane region" description="Helical" evidence="7">
    <location>
        <begin position="222"/>
        <end position="243"/>
    </location>
</feature>
<dbReference type="PANTHER" id="PTHR43723:SF1">
    <property type="entry name" value="COBALT TRANSPORT PROTEIN CBIQ"/>
    <property type="match status" value="1"/>
</dbReference>
<evidence type="ECO:0000256" key="6">
    <source>
        <dbReference type="ARBA" id="ARBA00023136"/>
    </source>
</evidence>
<protein>
    <submittedName>
        <fullName evidence="8">Cobalt ECF transporter T component CbiQ</fullName>
    </submittedName>
</protein>
<dbReference type="InterPro" id="IPR012809">
    <property type="entry name" value="ECF_CbiQ"/>
</dbReference>
<gene>
    <name evidence="8" type="primary">cbiQ</name>
    <name evidence="8" type="ORF">GU927_018365</name>
</gene>
<evidence type="ECO:0000256" key="5">
    <source>
        <dbReference type="ARBA" id="ARBA00022989"/>
    </source>
</evidence>
<feature type="transmembrane region" description="Helical" evidence="7">
    <location>
        <begin position="24"/>
        <end position="53"/>
    </location>
</feature>
<reference evidence="8 9" key="1">
    <citation type="submission" date="2021-06" db="EMBL/GenBank/DDBJ databases">
        <title>Rhodobacteraceae bacterium strain HSP-20.</title>
        <authorList>
            <person name="Chen W.-M."/>
        </authorList>
    </citation>
    <scope>NUCLEOTIDE SEQUENCE [LARGE SCALE GENOMIC DNA]</scope>
    <source>
        <strain evidence="8 9">HSP-20</strain>
    </source>
</reference>
<dbReference type="Pfam" id="PF02361">
    <property type="entry name" value="CbiQ"/>
    <property type="match status" value="1"/>
</dbReference>
<feature type="transmembrane region" description="Helical" evidence="7">
    <location>
        <begin position="65"/>
        <end position="87"/>
    </location>
</feature>
<keyword evidence="6 7" id="KW-0472">Membrane</keyword>
<dbReference type="NCBIfam" id="TIGR02454">
    <property type="entry name" value="ECF_T_CbiQ"/>
    <property type="match status" value="1"/>
</dbReference>
<keyword evidence="9" id="KW-1185">Reference proteome</keyword>
<proteinExistence type="inferred from homology"/>
<keyword evidence="5 7" id="KW-1133">Transmembrane helix</keyword>
<evidence type="ECO:0000256" key="4">
    <source>
        <dbReference type="ARBA" id="ARBA00022692"/>
    </source>
</evidence>
<evidence type="ECO:0000313" key="9">
    <source>
        <dbReference type="Proteomes" id="UP000731907"/>
    </source>
</evidence>
<comment type="subcellular location">
    <subcellularLocation>
        <location evidence="1">Cell membrane</location>
        <topology evidence="1">Multi-pass membrane protein</topology>
    </subcellularLocation>
</comment>
<sequence length="244" mass="25896">MSVGTIDRAAGLNRWRHRALAEKLLIGLGFLVLAVGLPPWPGAALVAVAMLGFTFAGARVPVRLWLAAVALPLGFLATGSVMLLVQVGPEGPALAQDGVAAAAQVCLRAMAATFCLMFLAFTTPAAELIGGLRRLRVPAEIVELALLTYRFVFLLADEAVAMTAAQRARLGHSTRRRWLRSSGMVIANLLPRAMARARRMETGLAARGWQGGMRVLTQRRPVSVGMVVLVLVLQVAVGVAATWG</sequence>
<dbReference type="EMBL" id="JAAATX020000015">
    <property type="protein sequence ID" value="MBU9699808.1"/>
    <property type="molecule type" value="Genomic_DNA"/>
</dbReference>
<comment type="similarity">
    <text evidence="2">Belongs to the CbiQ family.</text>
</comment>
<accession>A0ABS6J7T1</accession>
<evidence type="ECO:0000256" key="2">
    <source>
        <dbReference type="ARBA" id="ARBA00008564"/>
    </source>
</evidence>
<keyword evidence="3" id="KW-1003">Cell membrane</keyword>
<keyword evidence="4 7" id="KW-0812">Transmembrane</keyword>
<organism evidence="8 9">
    <name type="scientific">Paragemmobacter amnigenus</name>
    <dbReference type="NCBI Taxonomy" id="2852097"/>
    <lineage>
        <taxon>Bacteria</taxon>
        <taxon>Pseudomonadati</taxon>
        <taxon>Pseudomonadota</taxon>
        <taxon>Alphaproteobacteria</taxon>
        <taxon>Rhodobacterales</taxon>
        <taxon>Paracoccaceae</taxon>
        <taxon>Paragemmobacter</taxon>
    </lineage>
</organism>
<evidence type="ECO:0000256" key="7">
    <source>
        <dbReference type="SAM" id="Phobius"/>
    </source>
</evidence>
<name>A0ABS6J7T1_9RHOB</name>
<dbReference type="InterPro" id="IPR003339">
    <property type="entry name" value="ABC/ECF_trnsptr_transmembrane"/>
</dbReference>
<evidence type="ECO:0000313" key="8">
    <source>
        <dbReference type="EMBL" id="MBU9699808.1"/>
    </source>
</evidence>
<dbReference type="PANTHER" id="PTHR43723">
    <property type="entry name" value="COBALT TRANSPORT PROTEIN CBIQ"/>
    <property type="match status" value="1"/>
</dbReference>
<feature type="transmembrane region" description="Helical" evidence="7">
    <location>
        <begin position="99"/>
        <end position="121"/>
    </location>
</feature>
<dbReference type="InterPro" id="IPR052770">
    <property type="entry name" value="Cobalt_transport_CbiQ"/>
</dbReference>
<evidence type="ECO:0000256" key="1">
    <source>
        <dbReference type="ARBA" id="ARBA00004651"/>
    </source>
</evidence>
<dbReference type="RefSeq" id="WP_161763869.1">
    <property type="nucleotide sequence ID" value="NZ_JAAATX020000015.1"/>
</dbReference>
<dbReference type="Proteomes" id="UP000731907">
    <property type="component" value="Unassembled WGS sequence"/>
</dbReference>
<dbReference type="CDD" id="cd16914">
    <property type="entry name" value="EcfT"/>
    <property type="match status" value="1"/>
</dbReference>